<dbReference type="CDD" id="cd06558">
    <property type="entry name" value="crotonase-like"/>
    <property type="match status" value="1"/>
</dbReference>
<evidence type="ECO:0000256" key="1">
    <source>
        <dbReference type="ARBA" id="ARBA00005254"/>
    </source>
</evidence>
<dbReference type="EMBL" id="FN650140">
    <property type="protein sequence ID" value="CBJ11427.1"/>
    <property type="molecule type" value="Genomic_DNA"/>
</dbReference>
<dbReference type="PANTHER" id="PTHR42964">
    <property type="entry name" value="ENOYL-COA HYDRATASE"/>
    <property type="match status" value="1"/>
</dbReference>
<dbReference type="InterPro" id="IPR001753">
    <property type="entry name" value="Enoyl-CoA_hydra/iso"/>
</dbReference>
<dbReference type="GO" id="GO:0008300">
    <property type="term" value="P:isoprenoid catabolic process"/>
    <property type="evidence" value="ECO:0007669"/>
    <property type="project" value="TreeGrafter"/>
</dbReference>
<dbReference type="InterPro" id="IPR014748">
    <property type="entry name" value="Enoyl-CoA_hydra_C"/>
</dbReference>
<dbReference type="InterPro" id="IPR051683">
    <property type="entry name" value="Enoyl-CoA_Hydratase/Isomerase"/>
</dbReference>
<dbReference type="STRING" id="661367.LLO_1075"/>
<dbReference type="eggNOG" id="COG1024">
    <property type="taxonomic scope" value="Bacteria"/>
</dbReference>
<dbReference type="PANTHER" id="PTHR42964:SF1">
    <property type="entry name" value="POLYKETIDE BIOSYNTHESIS ENOYL-COA HYDRATASE PKSH-RELATED"/>
    <property type="match status" value="1"/>
</dbReference>
<dbReference type="KEGG" id="llo:LLO_1075"/>
<reference evidence="2 3" key="1">
    <citation type="journal article" date="2010" name="PLoS Genet.">
        <title>Analysis of the Legionella longbeachae genome and transcriptome uncovers unique strategies to cause Legionnaires' disease.</title>
        <authorList>
            <person name="Cazalet C."/>
            <person name="Gomez-Valero L."/>
            <person name="Rusniok C."/>
            <person name="Lomma M."/>
            <person name="Dervins-Ravault D."/>
            <person name="Newton H."/>
            <person name="Sansom F."/>
            <person name="Jarraud S."/>
            <person name="Zidane N."/>
            <person name="Ma L."/>
            <person name="Bouchier C."/>
            <person name="Etienne J."/>
            <person name="Hartland E."/>
            <person name="Buchrieser C."/>
        </authorList>
    </citation>
    <scope>NUCLEOTIDE SEQUENCE [LARGE SCALE GENOMIC DNA]</scope>
    <source>
        <strain evidence="2 3">NSW150</strain>
    </source>
</reference>
<keyword evidence="2" id="KW-0413">Isomerase</keyword>
<dbReference type="Pfam" id="PF00378">
    <property type="entry name" value="ECH_1"/>
    <property type="match status" value="1"/>
</dbReference>
<dbReference type="Gene3D" id="1.10.12.10">
    <property type="entry name" value="Lyase 2-enoyl-coa Hydratase, Chain A, domain 2"/>
    <property type="match status" value="1"/>
</dbReference>
<dbReference type="EC" id="4.2.1.17" evidence="2"/>
<proteinExistence type="inferred from homology"/>
<accession>D3HRA0</accession>
<dbReference type="SUPFAM" id="SSF52096">
    <property type="entry name" value="ClpP/crotonase"/>
    <property type="match status" value="1"/>
</dbReference>
<dbReference type="AlphaFoldDB" id="D3HRA0"/>
<comment type="similarity">
    <text evidence="1">Belongs to the enoyl-CoA hydratase/isomerase family.</text>
</comment>
<organism evidence="2 3">
    <name type="scientific">Legionella longbeachae serogroup 1 (strain NSW150)</name>
    <dbReference type="NCBI Taxonomy" id="661367"/>
    <lineage>
        <taxon>Bacteria</taxon>
        <taxon>Pseudomonadati</taxon>
        <taxon>Pseudomonadota</taxon>
        <taxon>Gammaproteobacteria</taxon>
        <taxon>Legionellales</taxon>
        <taxon>Legionellaceae</taxon>
        <taxon>Legionella</taxon>
    </lineage>
</organism>
<protein>
    <submittedName>
        <fullName evidence="2">Putative enoyl-CoA hydratase/isomerase</fullName>
        <ecNumber evidence="2">4.2.1.17</ecNumber>
    </submittedName>
</protein>
<sequence>MAYFACKKGASVSDLLSEIHGHLCLLTLNRVSKHNAFDNHLLTEIQDQLNSAITDCNVRVIVLKANGKHFSAGADLAWMQNMARFNEEENLKDAMVLGNLMYTLNKSPKPTIAMVHGSAFGGGAGLAAACDLTLASQSARFCFSEVKLGLIPAVISPYVVQAIGERNAKALFMSAEIFDAAKALSLNLVQHCVPEENLLEFTLNYAQQICNNAPEAVRASKQLVTYVANKTIDEKLVCYTASLIAQKRVSAEGQEGLNAFLKKETPNWSIN</sequence>
<gene>
    <name evidence="2" type="ordered locus">LLO_1075</name>
</gene>
<name>D3HRA0_LEGLN</name>
<keyword evidence="2" id="KW-0456">Lyase</keyword>
<evidence type="ECO:0000313" key="2">
    <source>
        <dbReference type="EMBL" id="CBJ11427.1"/>
    </source>
</evidence>
<dbReference type="GO" id="GO:0016853">
    <property type="term" value="F:isomerase activity"/>
    <property type="evidence" value="ECO:0007669"/>
    <property type="project" value="UniProtKB-KW"/>
</dbReference>
<keyword evidence="3" id="KW-1185">Reference proteome</keyword>
<evidence type="ECO:0000313" key="3">
    <source>
        <dbReference type="Proteomes" id="UP000001060"/>
    </source>
</evidence>
<dbReference type="InterPro" id="IPR029045">
    <property type="entry name" value="ClpP/crotonase-like_dom_sf"/>
</dbReference>
<dbReference type="Gene3D" id="3.90.226.10">
    <property type="entry name" value="2-enoyl-CoA Hydratase, Chain A, domain 1"/>
    <property type="match status" value="1"/>
</dbReference>
<dbReference type="Proteomes" id="UP000001060">
    <property type="component" value="Chromosome"/>
</dbReference>
<dbReference type="GO" id="GO:0004300">
    <property type="term" value="F:enoyl-CoA hydratase activity"/>
    <property type="evidence" value="ECO:0007669"/>
    <property type="project" value="UniProtKB-EC"/>
</dbReference>
<dbReference type="HOGENOM" id="CLU_009834_7_3_6"/>